<dbReference type="OMA" id="TIDYINC"/>
<protein>
    <recommendedName>
        <fullName evidence="3">alpha-galactosidase</fullName>
        <ecNumber evidence="3">3.2.1.22</ecNumber>
    </recommendedName>
</protein>
<dbReference type="InterPro" id="IPR017853">
    <property type="entry name" value="GH"/>
</dbReference>
<dbReference type="FunFam" id="2.60.40.1180:FF:000008">
    <property type="entry name" value="Alpha-galactosidase"/>
    <property type="match status" value="1"/>
</dbReference>
<dbReference type="Gene3D" id="3.20.20.70">
    <property type="entry name" value="Aldolase class I"/>
    <property type="match status" value="1"/>
</dbReference>
<organism evidence="9 10">
    <name type="scientific">Amborella trichopoda</name>
    <dbReference type="NCBI Taxonomy" id="13333"/>
    <lineage>
        <taxon>Eukaryota</taxon>
        <taxon>Viridiplantae</taxon>
        <taxon>Streptophyta</taxon>
        <taxon>Embryophyta</taxon>
        <taxon>Tracheophyta</taxon>
        <taxon>Spermatophyta</taxon>
        <taxon>Magnoliopsida</taxon>
        <taxon>Amborellales</taxon>
        <taxon>Amborellaceae</taxon>
        <taxon>Amborella</taxon>
    </lineage>
</organism>
<dbReference type="GO" id="GO:0005975">
    <property type="term" value="P:carbohydrate metabolic process"/>
    <property type="evidence" value="ECO:0007669"/>
    <property type="project" value="InterPro"/>
</dbReference>
<evidence type="ECO:0000256" key="1">
    <source>
        <dbReference type="ARBA" id="ARBA00001255"/>
    </source>
</evidence>
<dbReference type="SUPFAM" id="SSF51445">
    <property type="entry name" value="(Trans)glycosidases"/>
    <property type="match status" value="1"/>
</dbReference>
<keyword evidence="4" id="KW-0732">Signal</keyword>
<dbReference type="PANTHER" id="PTHR11452:SF36">
    <property type="entry name" value="ALPHA-GALACTOSIDASE"/>
    <property type="match status" value="1"/>
</dbReference>
<comment type="catalytic activity">
    <reaction evidence="1">
        <text>Hydrolysis of terminal, non-reducing alpha-D-galactose residues in alpha-D-galactosides, including galactose oligosaccharides, galactomannans and galactolipids.</text>
        <dbReference type="EC" id="3.2.1.22"/>
    </reaction>
</comment>
<evidence type="ECO:0000256" key="7">
    <source>
        <dbReference type="ARBA" id="ARBA00023295"/>
    </source>
</evidence>
<evidence type="ECO:0000313" key="10">
    <source>
        <dbReference type="Proteomes" id="UP000017836"/>
    </source>
</evidence>
<feature type="domain" description="Alpha galactosidase C-terminal" evidence="8">
    <location>
        <begin position="70"/>
        <end position="144"/>
    </location>
</feature>
<dbReference type="InterPro" id="IPR013780">
    <property type="entry name" value="Glyco_hydro_b"/>
</dbReference>
<dbReference type="EC" id="3.2.1.22" evidence="3"/>
<dbReference type="InterPro" id="IPR041233">
    <property type="entry name" value="Melibiase_C"/>
</dbReference>
<reference evidence="10" key="1">
    <citation type="journal article" date="2013" name="Science">
        <title>The Amborella genome and the evolution of flowering plants.</title>
        <authorList>
            <consortium name="Amborella Genome Project"/>
        </authorList>
    </citation>
    <scope>NUCLEOTIDE SEQUENCE [LARGE SCALE GENOMIC DNA]</scope>
</reference>
<dbReference type="InterPro" id="IPR002241">
    <property type="entry name" value="Glyco_hydro_27"/>
</dbReference>
<gene>
    <name evidence="9" type="ORF">AMTR_s00003p00246680</name>
</gene>
<evidence type="ECO:0000256" key="5">
    <source>
        <dbReference type="ARBA" id="ARBA00022801"/>
    </source>
</evidence>
<dbReference type="GO" id="GO:0004557">
    <property type="term" value="F:alpha-galactosidase activity"/>
    <property type="evidence" value="ECO:0007669"/>
    <property type="project" value="UniProtKB-EC"/>
</dbReference>
<dbReference type="eggNOG" id="KOG2366">
    <property type="taxonomic scope" value="Eukaryota"/>
</dbReference>
<dbReference type="Gramene" id="ERN03361">
    <property type="protein sequence ID" value="ERN03361"/>
    <property type="gene ID" value="AMTR_s00003p00246680"/>
</dbReference>
<dbReference type="EMBL" id="KI394358">
    <property type="protein sequence ID" value="ERN03361.1"/>
    <property type="molecule type" value="Genomic_DNA"/>
</dbReference>
<evidence type="ECO:0000256" key="2">
    <source>
        <dbReference type="ARBA" id="ARBA00009743"/>
    </source>
</evidence>
<keyword evidence="6" id="KW-1015">Disulfide bond</keyword>
<keyword evidence="5" id="KW-0378">Hydrolase</keyword>
<dbReference type="Proteomes" id="UP000017836">
    <property type="component" value="Unassembled WGS sequence"/>
</dbReference>
<dbReference type="Pfam" id="PF17801">
    <property type="entry name" value="Melibiase_C"/>
    <property type="match status" value="1"/>
</dbReference>
<dbReference type="InterPro" id="IPR013785">
    <property type="entry name" value="Aldolase_TIM"/>
</dbReference>
<keyword evidence="10" id="KW-1185">Reference proteome</keyword>
<dbReference type="STRING" id="13333.W1P6Z0"/>
<dbReference type="Pfam" id="PF16499">
    <property type="entry name" value="Melibiase_2"/>
    <property type="match status" value="1"/>
</dbReference>
<keyword evidence="7" id="KW-0326">Glycosidase</keyword>
<sequence length="167" mass="18877">MLEVGNGGMSIEEYRSHFSIWAIMKAPLLIGCDIKSASRAMLRILGNKEVIDVNQDPLGIQGRKIRSRADQEVWAVPLSGRRIGIVLWNRSWSRAPFTVSWRELGLAPSAPMLVRDLWLHKFVSTRQRYRLTAIVSPHACKMYVVSAQTQSLLETNGSQWSMPAFLP</sequence>
<evidence type="ECO:0000256" key="6">
    <source>
        <dbReference type="ARBA" id="ARBA00023157"/>
    </source>
</evidence>
<comment type="similarity">
    <text evidence="2">Belongs to the glycosyl hydrolase 27 family.</text>
</comment>
<evidence type="ECO:0000313" key="9">
    <source>
        <dbReference type="EMBL" id="ERN03361.1"/>
    </source>
</evidence>
<evidence type="ECO:0000256" key="3">
    <source>
        <dbReference type="ARBA" id="ARBA00012755"/>
    </source>
</evidence>
<dbReference type="Gene3D" id="2.60.40.1180">
    <property type="entry name" value="Golgi alpha-mannosidase II"/>
    <property type="match status" value="1"/>
</dbReference>
<evidence type="ECO:0000256" key="4">
    <source>
        <dbReference type="ARBA" id="ARBA00022729"/>
    </source>
</evidence>
<name>W1P6Z0_AMBTC</name>
<dbReference type="SUPFAM" id="SSF51011">
    <property type="entry name" value="Glycosyl hydrolase domain"/>
    <property type="match status" value="1"/>
</dbReference>
<accession>W1P6Z0</accession>
<proteinExistence type="inferred from homology"/>
<dbReference type="HOGENOM" id="CLU_013093_2_0_1"/>
<dbReference type="AlphaFoldDB" id="W1P6Z0"/>
<evidence type="ECO:0000259" key="8">
    <source>
        <dbReference type="Pfam" id="PF17801"/>
    </source>
</evidence>
<dbReference type="PANTHER" id="PTHR11452">
    <property type="entry name" value="ALPHA-GALACTOSIDASE/ALPHA-N-ACETYLGALACTOSAMINIDASE"/>
    <property type="match status" value="1"/>
</dbReference>